<reference evidence="3" key="1">
    <citation type="journal article" date="2019" name="Nat. Commun.">
        <title>Expansion of phycobilisome linker gene families in mesophilic red algae.</title>
        <authorList>
            <person name="Lee J."/>
            <person name="Kim D."/>
            <person name="Bhattacharya D."/>
            <person name="Yoon H.S."/>
        </authorList>
    </citation>
    <scope>NUCLEOTIDE SEQUENCE [LARGE SCALE GENOMIC DNA]</scope>
    <source>
        <strain evidence="3">CCMP 1328</strain>
    </source>
</reference>
<accession>A0A5J4YTU8</accession>
<keyword evidence="3" id="KW-1185">Reference proteome</keyword>
<feature type="compositionally biased region" description="Basic and acidic residues" evidence="1">
    <location>
        <begin position="181"/>
        <end position="195"/>
    </location>
</feature>
<feature type="compositionally biased region" description="Basic and acidic residues" evidence="1">
    <location>
        <begin position="137"/>
        <end position="146"/>
    </location>
</feature>
<feature type="region of interest" description="Disordered" evidence="1">
    <location>
        <begin position="532"/>
        <end position="552"/>
    </location>
</feature>
<evidence type="ECO:0000256" key="1">
    <source>
        <dbReference type="SAM" id="MobiDB-lite"/>
    </source>
</evidence>
<organism evidence="2 3">
    <name type="scientific">Porphyridium purpureum</name>
    <name type="common">Red alga</name>
    <name type="synonym">Porphyridium cruentum</name>
    <dbReference type="NCBI Taxonomy" id="35688"/>
    <lineage>
        <taxon>Eukaryota</taxon>
        <taxon>Rhodophyta</taxon>
        <taxon>Bangiophyceae</taxon>
        <taxon>Porphyridiales</taxon>
        <taxon>Porphyridiaceae</taxon>
        <taxon>Porphyridium</taxon>
    </lineage>
</organism>
<proteinExistence type="predicted"/>
<feature type="compositionally biased region" description="Polar residues" evidence="1">
    <location>
        <begin position="450"/>
        <end position="461"/>
    </location>
</feature>
<comment type="caution">
    <text evidence="2">The sequence shown here is derived from an EMBL/GenBank/DDBJ whole genome shotgun (WGS) entry which is preliminary data.</text>
</comment>
<dbReference type="EMBL" id="VRMN01000004">
    <property type="protein sequence ID" value="KAA8494608.1"/>
    <property type="molecule type" value="Genomic_DNA"/>
</dbReference>
<evidence type="ECO:0000313" key="3">
    <source>
        <dbReference type="Proteomes" id="UP000324585"/>
    </source>
</evidence>
<feature type="region of interest" description="Disordered" evidence="1">
    <location>
        <begin position="392"/>
        <end position="477"/>
    </location>
</feature>
<feature type="compositionally biased region" description="Basic and acidic residues" evidence="1">
    <location>
        <begin position="221"/>
        <end position="255"/>
    </location>
</feature>
<feature type="compositionally biased region" description="Low complexity" evidence="1">
    <location>
        <begin position="209"/>
        <end position="219"/>
    </location>
</feature>
<feature type="region of interest" description="Disordered" evidence="1">
    <location>
        <begin position="17"/>
        <end position="60"/>
    </location>
</feature>
<name>A0A5J4YTU8_PORPP</name>
<feature type="compositionally biased region" description="Gly residues" evidence="1">
    <location>
        <begin position="500"/>
        <end position="511"/>
    </location>
</feature>
<gene>
    <name evidence="2" type="ORF">FVE85_2849</name>
</gene>
<sequence>MENAAMSDAAGASSASAAASVAAAAGNGSARAASPTQYSSSTATTTTETGSGSAALGKTRREGMSRAAFVDDYQHASAQVGRQERYVAADSWRHDLERGAAMNAADRVEFLRNQDAQRALRQDADEEPDARTVGHIEAERQMRQDEQDASSSAATARASYESLAPHDYTYPPFAGASASSSEHRQGPSRDRDRNWQRKRGGGYKHENTSSSGRSSSSRSNAKGEEYREAVSAERSHQSSAQRQDHFISESQRSDGEESMADSALTERNMLELLEQMGERGALLGDKSIPRDCSRGDAVAFDQIFDSLLSNEQFRSLVSKQHASAESASMQAATAEEAAAYALRAAMQLRATRGQDVAQQELTDSIAAAMKAVTDMTRLTKVAAGLTQTLTSGIYDNERRGSSGSPSEDRPWDHQHVQQGAMHYQDEHNQQYRREARRNEGEAWREVEVLDNSQDGTYSGPYSTEAAASSSTSAPRPLGLSPTVHVHTLRTEEGHQAAQGAGLGGLSSGPGGLPACELDDRLTGRFLRTVALPQGNVSSGSESNPKRTSNEESQDTIYGELFSSTLLTAGAEVSKNTDGACSVCGQALAEEEFDVHMVCLQFQERGGGGGGT</sequence>
<feature type="compositionally biased region" description="Low complexity" evidence="1">
    <location>
        <begin position="17"/>
        <end position="55"/>
    </location>
</feature>
<feature type="compositionally biased region" description="Basic and acidic residues" evidence="1">
    <location>
        <begin position="423"/>
        <end position="447"/>
    </location>
</feature>
<feature type="compositionally biased region" description="Low complexity" evidence="1">
    <location>
        <begin position="462"/>
        <end position="473"/>
    </location>
</feature>
<dbReference type="Proteomes" id="UP000324585">
    <property type="component" value="Unassembled WGS sequence"/>
</dbReference>
<evidence type="ECO:0000313" key="2">
    <source>
        <dbReference type="EMBL" id="KAA8494608.1"/>
    </source>
</evidence>
<feature type="region of interest" description="Disordered" evidence="1">
    <location>
        <begin position="137"/>
        <end position="261"/>
    </location>
</feature>
<dbReference type="AlphaFoldDB" id="A0A5J4YTU8"/>
<feature type="compositionally biased region" description="Low complexity" evidence="1">
    <location>
        <begin position="149"/>
        <end position="162"/>
    </location>
</feature>
<feature type="region of interest" description="Disordered" evidence="1">
    <location>
        <begin position="494"/>
        <end position="516"/>
    </location>
</feature>
<protein>
    <submittedName>
        <fullName evidence="2">Uncharacterized protein</fullName>
    </submittedName>
</protein>
<feature type="compositionally biased region" description="Basic and acidic residues" evidence="1">
    <location>
        <begin position="395"/>
        <end position="415"/>
    </location>
</feature>